<feature type="compositionally biased region" description="Acidic residues" evidence="12">
    <location>
        <begin position="272"/>
        <end position="281"/>
    </location>
</feature>
<dbReference type="GO" id="GO:0000155">
    <property type="term" value="F:phosphorelay sensor kinase activity"/>
    <property type="evidence" value="ECO:0007669"/>
    <property type="project" value="InterPro"/>
</dbReference>
<keyword evidence="9" id="KW-0067">ATP-binding</keyword>
<feature type="compositionally biased region" description="Low complexity" evidence="12">
    <location>
        <begin position="693"/>
        <end position="705"/>
    </location>
</feature>
<dbReference type="InterPro" id="IPR002545">
    <property type="entry name" value="CheW-lke_dom"/>
</dbReference>
<dbReference type="GO" id="GO:0006935">
    <property type="term" value="P:chemotaxis"/>
    <property type="evidence" value="ECO:0007669"/>
    <property type="project" value="UniProtKB-KW"/>
</dbReference>
<organism evidence="16 17">
    <name type="scientific">Halorubrum ezzemoulense</name>
    <name type="common">Halorubrum chaoviator</name>
    <dbReference type="NCBI Taxonomy" id="337243"/>
    <lineage>
        <taxon>Archaea</taxon>
        <taxon>Methanobacteriati</taxon>
        <taxon>Methanobacteriota</taxon>
        <taxon>Stenosarchaea group</taxon>
        <taxon>Halobacteria</taxon>
        <taxon>Halobacteriales</taxon>
        <taxon>Haloferacaceae</taxon>
        <taxon>Halorubrum</taxon>
    </lineage>
</organism>
<dbReference type="PROSITE" id="PS50851">
    <property type="entry name" value="CHEW"/>
    <property type="match status" value="1"/>
</dbReference>
<feature type="domain" description="HPt" evidence="15">
    <location>
        <begin position="1"/>
        <end position="101"/>
    </location>
</feature>
<dbReference type="CDD" id="cd00088">
    <property type="entry name" value="HPT"/>
    <property type="match status" value="1"/>
</dbReference>
<proteinExistence type="predicted"/>
<evidence type="ECO:0000256" key="7">
    <source>
        <dbReference type="ARBA" id="ARBA00022741"/>
    </source>
</evidence>
<keyword evidence="6" id="KW-0808">Transferase</keyword>
<dbReference type="PRINTS" id="PR00344">
    <property type="entry name" value="BCTRLSENSOR"/>
</dbReference>
<feature type="compositionally biased region" description="Acidic residues" evidence="12">
    <location>
        <begin position="146"/>
        <end position="168"/>
    </location>
</feature>
<dbReference type="SUPFAM" id="SSF50341">
    <property type="entry name" value="CheW-like"/>
    <property type="match status" value="2"/>
</dbReference>
<evidence type="ECO:0000256" key="8">
    <source>
        <dbReference type="ARBA" id="ARBA00022777"/>
    </source>
</evidence>
<evidence type="ECO:0000313" key="17">
    <source>
        <dbReference type="Proteomes" id="UP000216758"/>
    </source>
</evidence>
<sequence>MDSHRAAFVAEAEDGITDLNNALLALEADPEDAEAMDDVFRVAHTLKGNAAAMGYEGVSDFGHALEDLLDAVRQGEREVTPELMDLLFEGVDTVEAMVDEIADTGEVSTDPSDLESRLREMEEHGTVGGSDAGGDGDSAGGAGDAAADEGDAGGDDDGGTEADADGEAPDISVPEPPAAADDLPDPVAYADVTVGEAQMPGVDAALVLQALDEQFDGHVTDPAPEALEDGEYDEGFDAFVGGADPEVVAEGLRALTQVEAVTAAAVGGGDAAEVESSDPDAESAAPEQSAAESGDAGPEPADPGDADSGEIDAEGAAEPAAADADDEPDQSDDDGEAEPSADDSSSPSDDSSSPSDDSSSPSDDSSSPSDDSGSAGGTDSKSGDEIKSIRVDVDQVDELYGLVEQLVTSRIKLRREIEGTDAESDALDELDKLASSLQDTAMDMRLIPFSQVSDSFPRLVRDISRDLDKRIDFEIEGDDVELDRTILTEMRDPLVHVLRNAVDHGIESPEEREAAGKDPTGHVSLTAERERDHVIIEVSDDGGGLDPDQLREKAVDEDVKSREAVEAMEDDEVYDLVFHPGFSTAEEVTDVSGRGVGMDVVRTTARDLDGSVSIESEPGEGSTVRFRLPVTVAIVKVMFVDVGGTEYGIPIKSIAEVARADDVEEVHGDEVVRHEDDLYPVVRLNERLGEIDPTAAERPTETPAADGGVAADEPGDDGFVPADPAAPDGSGEGPSDDGMLVRIREETRKVALHCDAVLDQEEVVVKPLDGPLSGTPGLSGTAVLGDGDVVAVLDVVSL</sequence>
<dbReference type="InterPro" id="IPR036097">
    <property type="entry name" value="HisK_dim/P_sf"/>
</dbReference>
<feature type="domain" description="CheW-like" evidence="14">
    <location>
        <begin position="634"/>
        <end position="798"/>
    </location>
</feature>
<feature type="region of interest" description="Disordered" evidence="12">
    <location>
        <begin position="690"/>
        <end position="738"/>
    </location>
</feature>
<evidence type="ECO:0000256" key="6">
    <source>
        <dbReference type="ARBA" id="ARBA00022679"/>
    </source>
</evidence>
<evidence type="ECO:0000256" key="11">
    <source>
        <dbReference type="PROSITE-ProRule" id="PRU00110"/>
    </source>
</evidence>
<feature type="domain" description="Histidine kinase" evidence="13">
    <location>
        <begin position="428"/>
        <end position="632"/>
    </location>
</feature>
<evidence type="ECO:0000256" key="12">
    <source>
        <dbReference type="SAM" id="MobiDB-lite"/>
    </source>
</evidence>
<dbReference type="InterPro" id="IPR010808">
    <property type="entry name" value="CheA_P2-bd"/>
</dbReference>
<evidence type="ECO:0000256" key="4">
    <source>
        <dbReference type="ARBA" id="ARBA00022500"/>
    </source>
</evidence>
<evidence type="ECO:0000259" key="14">
    <source>
        <dbReference type="PROSITE" id="PS50851"/>
    </source>
</evidence>
<dbReference type="Pfam" id="PF01627">
    <property type="entry name" value="Hpt"/>
    <property type="match status" value="1"/>
</dbReference>
<name>A0A256JNI0_HALEZ</name>
<dbReference type="SMART" id="SM01231">
    <property type="entry name" value="H-kinase_dim"/>
    <property type="match status" value="1"/>
</dbReference>
<dbReference type="OrthoDB" id="293137at2157"/>
<dbReference type="Pfam" id="PF07194">
    <property type="entry name" value="P2"/>
    <property type="match status" value="1"/>
</dbReference>
<dbReference type="GO" id="GO:0005737">
    <property type="term" value="C:cytoplasm"/>
    <property type="evidence" value="ECO:0007669"/>
    <property type="project" value="InterPro"/>
</dbReference>
<keyword evidence="4" id="KW-0145">Chemotaxis</keyword>
<dbReference type="SUPFAM" id="SSF55874">
    <property type="entry name" value="ATPase domain of HSP90 chaperone/DNA topoisomerase II/histidine kinase"/>
    <property type="match status" value="1"/>
</dbReference>
<evidence type="ECO:0000256" key="2">
    <source>
        <dbReference type="ARBA" id="ARBA00012438"/>
    </source>
</evidence>
<evidence type="ECO:0000313" key="16">
    <source>
        <dbReference type="EMBL" id="OYR70454.1"/>
    </source>
</evidence>
<dbReference type="Gene3D" id="1.20.120.160">
    <property type="entry name" value="HPT domain"/>
    <property type="match status" value="1"/>
</dbReference>
<keyword evidence="7" id="KW-0547">Nucleotide-binding</keyword>
<dbReference type="PANTHER" id="PTHR43395:SF10">
    <property type="entry name" value="CHEMOTAXIS PROTEIN CHEA"/>
    <property type="match status" value="1"/>
</dbReference>
<dbReference type="Proteomes" id="UP000216758">
    <property type="component" value="Unassembled WGS sequence"/>
</dbReference>
<dbReference type="PANTHER" id="PTHR43395">
    <property type="entry name" value="SENSOR HISTIDINE KINASE CHEA"/>
    <property type="match status" value="1"/>
</dbReference>
<dbReference type="InterPro" id="IPR037006">
    <property type="entry name" value="CheA-like_homodim_sf"/>
</dbReference>
<dbReference type="PROSITE" id="PS50109">
    <property type="entry name" value="HIS_KIN"/>
    <property type="match status" value="1"/>
</dbReference>
<comment type="caution">
    <text evidence="16">The sequence shown here is derived from an EMBL/GenBank/DDBJ whole genome shotgun (WGS) entry which is preliminary data.</text>
</comment>
<dbReference type="SMART" id="SM00387">
    <property type="entry name" value="HATPase_c"/>
    <property type="match status" value="1"/>
</dbReference>
<dbReference type="InterPro" id="IPR004358">
    <property type="entry name" value="Sig_transdc_His_kin-like_C"/>
</dbReference>
<feature type="compositionally biased region" description="Low complexity" evidence="12">
    <location>
        <begin position="342"/>
        <end position="380"/>
    </location>
</feature>
<dbReference type="InterPro" id="IPR005467">
    <property type="entry name" value="His_kinase_dom"/>
</dbReference>
<feature type="region of interest" description="Disordered" evidence="12">
    <location>
        <begin position="267"/>
        <end position="386"/>
    </location>
</feature>
<keyword evidence="5 11" id="KW-0597">Phosphoprotein</keyword>
<dbReference type="GO" id="GO:0005524">
    <property type="term" value="F:ATP binding"/>
    <property type="evidence" value="ECO:0007669"/>
    <property type="project" value="UniProtKB-KW"/>
</dbReference>
<comment type="catalytic activity">
    <reaction evidence="1">
        <text>ATP + protein L-histidine = ADP + protein N-phospho-L-histidine.</text>
        <dbReference type="EC" id="2.7.13.3"/>
    </reaction>
</comment>
<dbReference type="SMART" id="SM00073">
    <property type="entry name" value="HPT"/>
    <property type="match status" value="1"/>
</dbReference>
<evidence type="ECO:0000256" key="5">
    <source>
        <dbReference type="ARBA" id="ARBA00022553"/>
    </source>
</evidence>
<accession>A0A256JNI0</accession>
<dbReference type="FunFam" id="3.30.565.10:FF:000016">
    <property type="entry name" value="Chemotaxis protein CheA, putative"/>
    <property type="match status" value="1"/>
</dbReference>
<dbReference type="InterPro" id="IPR036061">
    <property type="entry name" value="CheW-like_dom_sf"/>
</dbReference>
<feature type="compositionally biased region" description="Low complexity" evidence="12">
    <location>
        <begin position="282"/>
        <end position="293"/>
    </location>
</feature>
<dbReference type="InterPro" id="IPR036641">
    <property type="entry name" value="HPT_dom_sf"/>
</dbReference>
<dbReference type="InterPro" id="IPR008207">
    <property type="entry name" value="Sig_transdc_His_kin_Hpt_dom"/>
</dbReference>
<dbReference type="InterPro" id="IPR036890">
    <property type="entry name" value="HATPase_C_sf"/>
</dbReference>
<feature type="compositionally biased region" description="Gly residues" evidence="12">
    <location>
        <begin position="126"/>
        <end position="143"/>
    </location>
</feature>
<evidence type="ECO:0000256" key="1">
    <source>
        <dbReference type="ARBA" id="ARBA00000085"/>
    </source>
</evidence>
<keyword evidence="10" id="KW-0902">Two-component regulatory system</keyword>
<reference evidence="16 17" key="1">
    <citation type="journal article" date="2014" name="Front. Microbiol.">
        <title>Population and genomic analysis of the genus Halorubrum.</title>
        <authorList>
            <person name="Fullmer M.S."/>
            <person name="Soucy S.M."/>
            <person name="Swithers K.S."/>
            <person name="Makkay A.M."/>
            <person name="Wheeler R."/>
            <person name="Ventosa A."/>
            <person name="Gogarten J.P."/>
            <person name="Papke R.T."/>
        </authorList>
    </citation>
    <scope>NUCLEOTIDE SEQUENCE [LARGE SCALE GENOMIC DNA]</scope>
    <source>
        <strain evidence="16 17">G37</strain>
    </source>
</reference>
<dbReference type="Gene3D" id="3.30.565.10">
    <property type="entry name" value="Histidine kinase-like ATPase, C-terminal domain"/>
    <property type="match status" value="1"/>
</dbReference>
<dbReference type="RefSeq" id="WP_094583076.1">
    <property type="nucleotide sequence ID" value="NZ_NHPB01000049.1"/>
</dbReference>
<evidence type="ECO:0000256" key="10">
    <source>
        <dbReference type="ARBA" id="ARBA00023012"/>
    </source>
</evidence>
<dbReference type="SUPFAM" id="SSF47226">
    <property type="entry name" value="Histidine-containing phosphotransfer domain, HPT domain"/>
    <property type="match status" value="1"/>
</dbReference>
<keyword evidence="8" id="KW-0418">Kinase</keyword>
<evidence type="ECO:0000259" key="13">
    <source>
        <dbReference type="PROSITE" id="PS50109"/>
    </source>
</evidence>
<dbReference type="Gene3D" id="1.10.287.560">
    <property type="entry name" value="Histidine kinase CheA-like, homodimeric domain"/>
    <property type="match status" value="1"/>
</dbReference>
<evidence type="ECO:0000259" key="15">
    <source>
        <dbReference type="PROSITE" id="PS50894"/>
    </source>
</evidence>
<dbReference type="SMART" id="SM00260">
    <property type="entry name" value="CheW"/>
    <property type="match status" value="1"/>
</dbReference>
<dbReference type="AlphaFoldDB" id="A0A256JNI0"/>
<feature type="compositionally biased region" description="Acidic residues" evidence="12">
    <location>
        <begin position="302"/>
        <end position="315"/>
    </location>
</feature>
<gene>
    <name evidence="16" type="ORF">DJ78_09580</name>
</gene>
<evidence type="ECO:0000256" key="9">
    <source>
        <dbReference type="ARBA" id="ARBA00022840"/>
    </source>
</evidence>
<dbReference type="CDD" id="cd16916">
    <property type="entry name" value="HATPase_CheA-like"/>
    <property type="match status" value="1"/>
</dbReference>
<feature type="compositionally biased region" description="Acidic residues" evidence="12">
    <location>
        <begin position="323"/>
        <end position="341"/>
    </location>
</feature>
<dbReference type="SUPFAM" id="SSF47384">
    <property type="entry name" value="Homodimeric domain of signal transducing histidine kinase"/>
    <property type="match status" value="1"/>
</dbReference>
<feature type="region of interest" description="Disordered" evidence="12">
    <location>
        <begin position="102"/>
        <end position="186"/>
    </location>
</feature>
<dbReference type="InterPro" id="IPR003594">
    <property type="entry name" value="HATPase_dom"/>
</dbReference>
<dbReference type="Gene3D" id="2.30.30.40">
    <property type="entry name" value="SH3 Domains"/>
    <property type="match status" value="1"/>
</dbReference>
<protein>
    <recommendedName>
        <fullName evidence="3">Chemotaxis protein CheA</fullName>
        <ecNumber evidence="2">2.7.13.3</ecNumber>
    </recommendedName>
</protein>
<dbReference type="EMBL" id="NHPB01000049">
    <property type="protein sequence ID" value="OYR70454.1"/>
    <property type="molecule type" value="Genomic_DNA"/>
</dbReference>
<dbReference type="PROSITE" id="PS50894">
    <property type="entry name" value="HPT"/>
    <property type="match status" value="1"/>
</dbReference>
<evidence type="ECO:0000256" key="3">
    <source>
        <dbReference type="ARBA" id="ARBA00021495"/>
    </source>
</evidence>
<feature type="modified residue" description="Phosphohistidine" evidence="11">
    <location>
        <position position="44"/>
    </location>
</feature>
<dbReference type="InterPro" id="IPR051315">
    <property type="entry name" value="Bact_Chemotaxis_CheA"/>
</dbReference>
<dbReference type="InterPro" id="IPR004105">
    <property type="entry name" value="CheA-like_dim"/>
</dbReference>
<dbReference type="Pfam" id="PF02518">
    <property type="entry name" value="HATPase_c"/>
    <property type="match status" value="1"/>
</dbReference>
<dbReference type="EC" id="2.7.13.3" evidence="2"/>
<dbReference type="Pfam" id="PF01584">
    <property type="entry name" value="CheW"/>
    <property type="match status" value="2"/>
</dbReference>
<feature type="compositionally biased region" description="Basic and acidic residues" evidence="12">
    <location>
        <begin position="114"/>
        <end position="125"/>
    </location>
</feature>